<dbReference type="InterPro" id="IPR013328">
    <property type="entry name" value="6PGD_dom2"/>
</dbReference>
<evidence type="ECO:0000256" key="9">
    <source>
        <dbReference type="ARBA" id="ARBA00048793"/>
    </source>
</evidence>
<dbReference type="EC" id="1.1.1.169" evidence="3 10"/>
<dbReference type="STRING" id="295108.HT99x_02582"/>
<proteinExistence type="inferred from homology"/>
<sequence length="300" mass="33417">MIISIVGAGALGKTYGGLLAQQHEVHYLMRSEYAQVKREGGFTLVFPPPQNSMQIEAPLLHQDAKTLPPSDLVIISTKTTANHELGALLGHCIKENTLVLVIQNGIGNEEWISQLVPHNPLICGVSSMKATRLENNTVEIAYIAELRLAPFQAATEKQCEIIEQAFAATSPAIPVKAYQSYKEIRWRKLIWNVPFSALSIIYQQDTQVLATRQPYVSIVRALMNEVADIAKADGVTISQEHMAKMLEATQKSGPYYPSMYFDSIQGKPIEKEYIIDNVLALARQYHIETPMLNLIQTNLN</sequence>
<dbReference type="PANTHER" id="PTHR21708">
    <property type="entry name" value="PROBABLE 2-DEHYDROPANTOATE 2-REDUCTASE"/>
    <property type="match status" value="1"/>
</dbReference>
<evidence type="ECO:0000256" key="3">
    <source>
        <dbReference type="ARBA" id="ARBA00013014"/>
    </source>
</evidence>
<keyword evidence="7 10" id="KW-0560">Oxidoreductase</keyword>
<feature type="domain" description="Ketopantoate reductase C-terminal" evidence="12">
    <location>
        <begin position="182"/>
        <end position="297"/>
    </location>
</feature>
<dbReference type="InterPro" id="IPR013752">
    <property type="entry name" value="KPA_reductase"/>
</dbReference>
<evidence type="ECO:0000256" key="1">
    <source>
        <dbReference type="ARBA" id="ARBA00004994"/>
    </source>
</evidence>
<dbReference type="PANTHER" id="PTHR21708:SF26">
    <property type="entry name" value="2-DEHYDROPANTOATE 2-REDUCTASE"/>
    <property type="match status" value="1"/>
</dbReference>
<dbReference type="InterPro" id="IPR013332">
    <property type="entry name" value="KPR_N"/>
</dbReference>
<dbReference type="SUPFAM" id="SSF48179">
    <property type="entry name" value="6-phosphogluconate dehydrogenase C-terminal domain-like"/>
    <property type="match status" value="1"/>
</dbReference>
<reference evidence="14" key="3">
    <citation type="submission" date="2021-06" db="EMBL/GenBank/DDBJ databases">
        <title>Genomic Description and Analysis of Intracellular Bacteria, Candidatus Berkiella cookevillensis and Candidatus Berkiella aquae.</title>
        <authorList>
            <person name="Kidane D.T."/>
            <person name="Mehari Y.T."/>
            <person name="Rice F.C."/>
            <person name="Arivett B.A."/>
            <person name="Farone A.L."/>
            <person name="Berk S.G."/>
            <person name="Farone M.B."/>
        </authorList>
    </citation>
    <scope>NUCLEOTIDE SEQUENCE</scope>
    <source>
        <strain evidence="14">HT99</strain>
    </source>
</reference>
<comment type="similarity">
    <text evidence="2 10">Belongs to the ketopantoate reductase family.</text>
</comment>
<keyword evidence="6 10" id="KW-0521">NADP</keyword>
<dbReference type="EMBL" id="LKAJ02000001">
    <property type="protein sequence ID" value="MCS5712299.1"/>
    <property type="molecule type" value="Genomic_DNA"/>
</dbReference>
<evidence type="ECO:0000256" key="5">
    <source>
        <dbReference type="ARBA" id="ARBA00022655"/>
    </source>
</evidence>
<evidence type="ECO:0000313" key="14">
    <source>
        <dbReference type="EMBL" id="MCS5712299.1"/>
    </source>
</evidence>
<evidence type="ECO:0000313" key="13">
    <source>
        <dbReference type="EMBL" id="KRG20332.1"/>
    </source>
</evidence>
<dbReference type="Gene3D" id="3.40.50.720">
    <property type="entry name" value="NAD(P)-binding Rossmann-like Domain"/>
    <property type="match status" value="1"/>
</dbReference>
<dbReference type="NCBIfam" id="TIGR00745">
    <property type="entry name" value="apbA_panE"/>
    <property type="match status" value="1"/>
</dbReference>
<evidence type="ECO:0000256" key="7">
    <source>
        <dbReference type="ARBA" id="ARBA00023002"/>
    </source>
</evidence>
<gene>
    <name evidence="14" type="ORF">HT99x_012730</name>
    <name evidence="13" type="ORF">HT99x_02582</name>
</gene>
<dbReference type="Proteomes" id="UP000051497">
    <property type="component" value="Unassembled WGS sequence"/>
</dbReference>
<protein>
    <recommendedName>
        <fullName evidence="4 10">2-dehydropantoate 2-reductase</fullName>
        <ecNumber evidence="3 10">1.1.1.169</ecNumber>
    </recommendedName>
    <alternativeName>
        <fullName evidence="8 10">Ketopantoate reductase</fullName>
    </alternativeName>
</protein>
<comment type="pathway">
    <text evidence="1 10">Cofactor biosynthesis; (R)-pantothenate biosynthesis; (R)-pantoate from 3-methyl-2-oxobutanoate: step 2/2.</text>
</comment>
<dbReference type="UniPathway" id="UPA00028">
    <property type="reaction ID" value="UER00004"/>
</dbReference>
<keyword evidence="15" id="KW-1185">Reference proteome</keyword>
<dbReference type="GO" id="GO:0008677">
    <property type="term" value="F:2-dehydropantoate 2-reductase activity"/>
    <property type="evidence" value="ECO:0007669"/>
    <property type="project" value="UniProtKB-EC"/>
</dbReference>
<reference evidence="13" key="1">
    <citation type="submission" date="2015-09" db="EMBL/GenBank/DDBJ databases">
        <title>Draft Genome Sequences of Two Novel Amoeba-resistant Intranuclear Bacteria, Candidatus Berkiella cookevillensis and Candidatus Berkiella aquae.</title>
        <authorList>
            <person name="Mehari Y.T."/>
            <person name="Arivett B.A."/>
            <person name="Farone A.L."/>
            <person name="Gunderson J.H."/>
            <person name="Farone M.B."/>
        </authorList>
    </citation>
    <scope>NUCLEOTIDE SEQUENCE [LARGE SCALE GENOMIC DNA]</scope>
    <source>
        <strain evidence="13">HT99</strain>
    </source>
</reference>
<organism evidence="13">
    <name type="scientific">Candidatus Berkiella aquae</name>
    <dbReference type="NCBI Taxonomy" id="295108"/>
    <lineage>
        <taxon>Bacteria</taxon>
        <taxon>Pseudomonadati</taxon>
        <taxon>Pseudomonadota</taxon>
        <taxon>Gammaproteobacteria</taxon>
        <taxon>Candidatus Berkiellales</taxon>
        <taxon>Candidatus Berkiellaceae</taxon>
        <taxon>Candidatus Berkiella</taxon>
    </lineage>
</organism>
<dbReference type="EMBL" id="LKAJ01000013">
    <property type="protein sequence ID" value="KRG20332.1"/>
    <property type="molecule type" value="Genomic_DNA"/>
</dbReference>
<evidence type="ECO:0000313" key="15">
    <source>
        <dbReference type="Proteomes" id="UP000051497"/>
    </source>
</evidence>
<dbReference type="InterPro" id="IPR003710">
    <property type="entry name" value="ApbA"/>
</dbReference>
<dbReference type="RefSeq" id="WP_075067187.1">
    <property type="nucleotide sequence ID" value="NZ_LKAJ02000001.1"/>
</dbReference>
<dbReference type="AlphaFoldDB" id="A0A0Q9YIC7"/>
<dbReference type="SUPFAM" id="SSF51735">
    <property type="entry name" value="NAD(P)-binding Rossmann-fold domains"/>
    <property type="match status" value="1"/>
</dbReference>
<comment type="function">
    <text evidence="10">Catalyzes the NADPH-dependent reduction of ketopantoate into pantoic acid.</text>
</comment>
<dbReference type="InterPro" id="IPR008927">
    <property type="entry name" value="6-PGluconate_DH-like_C_sf"/>
</dbReference>
<dbReference type="Pfam" id="PF08546">
    <property type="entry name" value="ApbA_C"/>
    <property type="match status" value="1"/>
</dbReference>
<dbReference type="InterPro" id="IPR036291">
    <property type="entry name" value="NAD(P)-bd_dom_sf"/>
</dbReference>
<dbReference type="Pfam" id="PF02558">
    <property type="entry name" value="ApbA"/>
    <property type="match status" value="1"/>
</dbReference>
<dbReference type="OrthoDB" id="6530772at2"/>
<evidence type="ECO:0000259" key="12">
    <source>
        <dbReference type="Pfam" id="PF08546"/>
    </source>
</evidence>
<reference evidence="14" key="2">
    <citation type="journal article" date="2016" name="Genome Announc.">
        <title>Draft Genome Sequences of Two Novel Amoeba-Resistant Intranuclear Bacteria, 'Candidatus Berkiella cookevillensis' and 'Candidatus Berkiella aquae'.</title>
        <authorList>
            <person name="Mehari Y.T."/>
            <person name="Arivett B.A."/>
            <person name="Farone A.L."/>
            <person name="Gunderson J.H."/>
            <person name="Farone M.B."/>
        </authorList>
    </citation>
    <scope>NUCLEOTIDE SEQUENCE</scope>
    <source>
        <strain evidence="14">HT99</strain>
    </source>
</reference>
<evidence type="ECO:0000256" key="6">
    <source>
        <dbReference type="ARBA" id="ARBA00022857"/>
    </source>
</evidence>
<evidence type="ECO:0000256" key="4">
    <source>
        <dbReference type="ARBA" id="ARBA00019465"/>
    </source>
</evidence>
<dbReference type="GO" id="GO:0015940">
    <property type="term" value="P:pantothenate biosynthetic process"/>
    <property type="evidence" value="ECO:0007669"/>
    <property type="project" value="UniProtKB-UniPathway"/>
</dbReference>
<dbReference type="Gene3D" id="1.10.1040.10">
    <property type="entry name" value="N-(1-d-carboxylethyl)-l-norvaline Dehydrogenase, domain 2"/>
    <property type="match status" value="1"/>
</dbReference>
<dbReference type="FunFam" id="1.10.1040.10:FF:000017">
    <property type="entry name" value="2-dehydropantoate 2-reductase"/>
    <property type="match status" value="1"/>
</dbReference>
<evidence type="ECO:0000259" key="11">
    <source>
        <dbReference type="Pfam" id="PF02558"/>
    </source>
</evidence>
<feature type="domain" description="Ketopantoate reductase N-terminal" evidence="11">
    <location>
        <begin position="3"/>
        <end position="150"/>
    </location>
</feature>
<accession>A0A0Q9YIC7</accession>
<dbReference type="GO" id="GO:0005737">
    <property type="term" value="C:cytoplasm"/>
    <property type="evidence" value="ECO:0007669"/>
    <property type="project" value="TreeGrafter"/>
</dbReference>
<comment type="caution">
    <text evidence="13">The sequence shown here is derived from an EMBL/GenBank/DDBJ whole genome shotgun (WGS) entry which is preliminary data.</text>
</comment>
<dbReference type="InterPro" id="IPR051402">
    <property type="entry name" value="KPR-Related"/>
</dbReference>
<evidence type="ECO:0000256" key="10">
    <source>
        <dbReference type="RuleBase" id="RU362068"/>
    </source>
</evidence>
<name>A0A0Q9YIC7_9GAMM</name>
<comment type="catalytic activity">
    <reaction evidence="9 10">
        <text>(R)-pantoate + NADP(+) = 2-dehydropantoate + NADPH + H(+)</text>
        <dbReference type="Rhea" id="RHEA:16233"/>
        <dbReference type="ChEBI" id="CHEBI:11561"/>
        <dbReference type="ChEBI" id="CHEBI:15378"/>
        <dbReference type="ChEBI" id="CHEBI:15980"/>
        <dbReference type="ChEBI" id="CHEBI:57783"/>
        <dbReference type="ChEBI" id="CHEBI:58349"/>
        <dbReference type="EC" id="1.1.1.169"/>
    </reaction>
</comment>
<keyword evidence="5 10" id="KW-0566">Pantothenate biosynthesis</keyword>
<evidence type="ECO:0000256" key="8">
    <source>
        <dbReference type="ARBA" id="ARBA00032024"/>
    </source>
</evidence>
<evidence type="ECO:0000256" key="2">
    <source>
        <dbReference type="ARBA" id="ARBA00007870"/>
    </source>
</evidence>